<dbReference type="AlphaFoldDB" id="A0A4R3Y0C6"/>
<dbReference type="RefSeq" id="WP_132967789.1">
    <property type="nucleotide sequence ID" value="NZ_LEKL01000031.1"/>
</dbReference>
<reference evidence="4 6" key="2">
    <citation type="submission" date="2019-05" db="EMBL/GenBank/DDBJ databases">
        <title>Pasteurellaceae isolates from reptiles.</title>
        <authorList>
            <person name="Bojesen A.M."/>
            <person name="Lund E."/>
        </authorList>
    </citation>
    <scope>NUCLEOTIDE SEQUENCE [LARGE SCALE GENOMIC DNA]</scope>
    <source>
        <strain evidence="4 6">ELNT2x</strain>
    </source>
</reference>
<dbReference type="GO" id="GO:0006351">
    <property type="term" value="P:DNA-templated transcription"/>
    <property type="evidence" value="ECO:0007669"/>
    <property type="project" value="TreeGrafter"/>
</dbReference>
<dbReference type="NCBIfam" id="NF008412">
    <property type="entry name" value="PRK11235.1"/>
    <property type="match status" value="1"/>
</dbReference>
<keyword evidence="6" id="KW-1185">Reference proteome</keyword>
<evidence type="ECO:0000313" key="5">
    <source>
        <dbReference type="Proteomes" id="UP000294619"/>
    </source>
</evidence>
<dbReference type="PANTHER" id="PTHR38781">
    <property type="entry name" value="ANTITOXIN DINJ-RELATED"/>
    <property type="match status" value="1"/>
</dbReference>
<dbReference type="GO" id="GO:0006355">
    <property type="term" value="P:regulation of DNA-templated transcription"/>
    <property type="evidence" value="ECO:0007669"/>
    <property type="project" value="InterPro"/>
</dbReference>
<evidence type="ECO:0000256" key="2">
    <source>
        <dbReference type="ARBA" id="ARBA00022649"/>
    </source>
</evidence>
<name>A0A4R3Y0C6_9PAST</name>
<evidence type="ECO:0000313" key="6">
    <source>
        <dbReference type="Proteomes" id="UP000305526"/>
    </source>
</evidence>
<comment type="caution">
    <text evidence="3">The sequence shown here is derived from an EMBL/GenBank/DDBJ whole genome shotgun (WGS) entry which is preliminary data.</text>
</comment>
<gene>
    <name evidence="3" type="ORF">EDC16_11094</name>
    <name evidence="4" type="ORF">FHQ21_03460</name>
</gene>
<keyword evidence="2" id="KW-1277">Toxin-antitoxin system</keyword>
<dbReference type="EMBL" id="VDGV01000022">
    <property type="protein sequence ID" value="TNG92771.1"/>
    <property type="molecule type" value="Genomic_DNA"/>
</dbReference>
<dbReference type="EMBL" id="SMCP01000010">
    <property type="protein sequence ID" value="TCV84862.1"/>
    <property type="molecule type" value="Genomic_DNA"/>
</dbReference>
<organism evidence="3 5">
    <name type="scientific">Testudinibacter aquarius</name>
    <dbReference type="NCBI Taxonomy" id="1524974"/>
    <lineage>
        <taxon>Bacteria</taxon>
        <taxon>Pseudomonadati</taxon>
        <taxon>Pseudomonadota</taxon>
        <taxon>Gammaproteobacteria</taxon>
        <taxon>Pasteurellales</taxon>
        <taxon>Pasteurellaceae</taxon>
        <taxon>Testudinibacter</taxon>
    </lineage>
</organism>
<evidence type="ECO:0000256" key="1">
    <source>
        <dbReference type="ARBA" id="ARBA00010562"/>
    </source>
</evidence>
<sequence length="80" mass="9335">MATLNIRLDDQLKQDAYHALQKMNMTPTEAVRILFQYVAQNKKFPIQTVMLNDEDLALLETVRYRLNNPEQGIKVTLDEL</sequence>
<dbReference type="Proteomes" id="UP000294619">
    <property type="component" value="Unassembled WGS sequence"/>
</dbReference>
<dbReference type="InterPro" id="IPR013321">
    <property type="entry name" value="Arc_rbn_hlx_hlx"/>
</dbReference>
<dbReference type="Pfam" id="PF04221">
    <property type="entry name" value="RelB"/>
    <property type="match status" value="1"/>
</dbReference>
<dbReference type="Proteomes" id="UP000305526">
    <property type="component" value="Unassembled WGS sequence"/>
</dbReference>
<comment type="similarity">
    <text evidence="1">Belongs to the RelB/DinJ antitoxin family.</text>
</comment>
<evidence type="ECO:0000313" key="3">
    <source>
        <dbReference type="EMBL" id="TCV84862.1"/>
    </source>
</evidence>
<evidence type="ECO:0000313" key="4">
    <source>
        <dbReference type="EMBL" id="TNG92771.1"/>
    </source>
</evidence>
<proteinExistence type="inferred from homology"/>
<protein>
    <submittedName>
        <fullName evidence="3">RHH-type rel operon transcriptional repressor/antitoxin RelB</fullName>
    </submittedName>
    <submittedName>
        <fullName evidence="4">Type II toxin-antitoxin system RelB/DinJ family antitoxin</fullName>
    </submittedName>
</protein>
<dbReference type="PANTHER" id="PTHR38781:SF1">
    <property type="entry name" value="ANTITOXIN DINJ-RELATED"/>
    <property type="match status" value="1"/>
</dbReference>
<dbReference type="InterPro" id="IPR007337">
    <property type="entry name" value="RelB/DinJ"/>
</dbReference>
<dbReference type="Gene3D" id="1.10.1220.10">
    <property type="entry name" value="Met repressor-like"/>
    <property type="match status" value="1"/>
</dbReference>
<accession>A0A4R3Y0C6</accession>
<dbReference type="NCBIfam" id="TIGR02384">
    <property type="entry name" value="RelB_DinJ"/>
    <property type="match status" value="1"/>
</dbReference>
<reference evidence="3 5" key="1">
    <citation type="submission" date="2019-03" db="EMBL/GenBank/DDBJ databases">
        <title>Genomic Encyclopedia of Type Strains, Phase IV (KMG-IV): sequencing the most valuable type-strain genomes for metagenomic binning, comparative biology and taxonomic classification.</title>
        <authorList>
            <person name="Goeker M."/>
        </authorList>
    </citation>
    <scope>NUCLEOTIDE SEQUENCE [LARGE SCALE GENOMIC DNA]</scope>
    <source>
        <strain evidence="3 5">DSM 28140</strain>
    </source>
</reference>